<feature type="compositionally biased region" description="Polar residues" evidence="2">
    <location>
        <begin position="109"/>
        <end position="127"/>
    </location>
</feature>
<feature type="transmembrane region" description="Helical" evidence="3">
    <location>
        <begin position="201"/>
        <end position="218"/>
    </location>
</feature>
<keyword evidence="3" id="KW-0812">Transmembrane</keyword>
<dbReference type="InterPro" id="IPR025715">
    <property type="entry name" value="FoP_C"/>
</dbReference>
<feature type="compositionally biased region" description="Basic and acidic residues" evidence="2">
    <location>
        <begin position="128"/>
        <end position="140"/>
    </location>
</feature>
<evidence type="ECO:0000259" key="4">
    <source>
        <dbReference type="Pfam" id="PF13865"/>
    </source>
</evidence>
<sequence>MRESPVARINADRKTPIRGSRGRGRGTALAAARGRDRGSATKTKSSSGGALTEKQLDRELERYYGNKDPQKLKEMKNDQLDREMDEYWKTQDENGHSETKGSKTDKAENSNNDNAQRNKAKNNTSDNVSKKGSELLNQREKKTHCKKNKKKKKKNQSGDMADLGRGHFFLFLALLSFFLYSDSGTFLICSVVPIKNKFLCALPYLSIIFFPLLFEILLDDCFDLLLSRN</sequence>
<feature type="transmembrane region" description="Helical" evidence="3">
    <location>
        <begin position="160"/>
        <end position="181"/>
    </location>
</feature>
<evidence type="ECO:0000313" key="6">
    <source>
        <dbReference type="Proteomes" id="UP000023152"/>
    </source>
</evidence>
<name>X6MNW5_RETFI</name>
<keyword evidence="3" id="KW-1133">Transmembrane helix</keyword>
<dbReference type="EMBL" id="ASPP01019780">
    <property type="protein sequence ID" value="ETO14770.1"/>
    <property type="molecule type" value="Genomic_DNA"/>
</dbReference>
<dbReference type="OrthoDB" id="48682at2759"/>
<keyword evidence="6" id="KW-1185">Reference proteome</keyword>
<evidence type="ECO:0000256" key="2">
    <source>
        <dbReference type="SAM" id="MobiDB-lite"/>
    </source>
</evidence>
<feature type="compositionally biased region" description="Low complexity" evidence="2">
    <location>
        <begin position="40"/>
        <end position="50"/>
    </location>
</feature>
<dbReference type="AlphaFoldDB" id="X6MNW5"/>
<dbReference type="Proteomes" id="UP000023152">
    <property type="component" value="Unassembled WGS sequence"/>
</dbReference>
<protein>
    <recommendedName>
        <fullName evidence="4">Chromatin target of PRMT1 protein C-terminal domain-containing protein</fullName>
    </recommendedName>
</protein>
<evidence type="ECO:0000313" key="5">
    <source>
        <dbReference type="EMBL" id="ETO14770.1"/>
    </source>
</evidence>
<feature type="domain" description="Chromatin target of PRMT1 protein C-terminal" evidence="4">
    <location>
        <begin position="13"/>
        <end position="92"/>
    </location>
</feature>
<accession>X6MNW5</accession>
<proteinExistence type="predicted"/>
<feature type="compositionally biased region" description="Basic and acidic residues" evidence="2">
    <location>
        <begin position="1"/>
        <end position="15"/>
    </location>
</feature>
<feature type="region of interest" description="Disordered" evidence="2">
    <location>
        <begin position="1"/>
        <end position="158"/>
    </location>
</feature>
<feature type="compositionally biased region" description="Basic residues" evidence="2">
    <location>
        <begin position="141"/>
        <end position="155"/>
    </location>
</feature>
<keyword evidence="1" id="KW-0694">RNA-binding</keyword>
<organism evidence="5 6">
    <name type="scientific">Reticulomyxa filosa</name>
    <dbReference type="NCBI Taxonomy" id="46433"/>
    <lineage>
        <taxon>Eukaryota</taxon>
        <taxon>Sar</taxon>
        <taxon>Rhizaria</taxon>
        <taxon>Retaria</taxon>
        <taxon>Foraminifera</taxon>
        <taxon>Monothalamids</taxon>
        <taxon>Reticulomyxidae</taxon>
        <taxon>Reticulomyxa</taxon>
    </lineage>
</organism>
<dbReference type="GO" id="GO:0003723">
    <property type="term" value="F:RNA binding"/>
    <property type="evidence" value="ECO:0007669"/>
    <property type="project" value="UniProtKB-KW"/>
</dbReference>
<evidence type="ECO:0000256" key="3">
    <source>
        <dbReference type="SAM" id="Phobius"/>
    </source>
</evidence>
<keyword evidence="3" id="KW-0472">Membrane</keyword>
<evidence type="ECO:0000256" key="1">
    <source>
        <dbReference type="ARBA" id="ARBA00022884"/>
    </source>
</evidence>
<comment type="caution">
    <text evidence="5">The sequence shown here is derived from an EMBL/GenBank/DDBJ whole genome shotgun (WGS) entry which is preliminary data.</text>
</comment>
<reference evidence="5 6" key="1">
    <citation type="journal article" date="2013" name="Curr. Biol.">
        <title>The Genome of the Foraminiferan Reticulomyxa filosa.</title>
        <authorList>
            <person name="Glockner G."/>
            <person name="Hulsmann N."/>
            <person name="Schleicher M."/>
            <person name="Noegel A.A."/>
            <person name="Eichinger L."/>
            <person name="Gallinger C."/>
            <person name="Pawlowski J."/>
            <person name="Sierra R."/>
            <person name="Euteneuer U."/>
            <person name="Pillet L."/>
            <person name="Moustafa A."/>
            <person name="Platzer M."/>
            <person name="Groth M."/>
            <person name="Szafranski K."/>
            <person name="Schliwa M."/>
        </authorList>
    </citation>
    <scope>NUCLEOTIDE SEQUENCE [LARGE SCALE GENOMIC DNA]</scope>
</reference>
<dbReference type="Pfam" id="PF13865">
    <property type="entry name" value="FoP_duplication"/>
    <property type="match status" value="1"/>
</dbReference>
<feature type="compositionally biased region" description="Basic and acidic residues" evidence="2">
    <location>
        <begin position="54"/>
        <end position="108"/>
    </location>
</feature>
<gene>
    <name evidence="5" type="ORF">RFI_22597</name>
</gene>